<protein>
    <recommendedName>
        <fullName evidence="3">Tetratricopeptide repeat protein</fullName>
    </recommendedName>
</protein>
<dbReference type="AlphaFoldDB" id="A0A5R8PFY4"/>
<organism evidence="1 2">
    <name type="scientific">Nocardia cyriacigeorgica</name>
    <dbReference type="NCBI Taxonomy" id="135487"/>
    <lineage>
        <taxon>Bacteria</taxon>
        <taxon>Bacillati</taxon>
        <taxon>Actinomycetota</taxon>
        <taxon>Actinomycetes</taxon>
        <taxon>Mycobacteriales</taxon>
        <taxon>Nocardiaceae</taxon>
        <taxon>Nocardia</taxon>
    </lineage>
</organism>
<dbReference type="OrthoDB" id="8450665at2"/>
<reference evidence="1 2" key="1">
    <citation type="submission" date="2019-05" db="EMBL/GenBank/DDBJ databases">
        <title>Genomes sequences of two Nocardia cyriacigeorgica environmental isolates, type strains Nocardia asteroides ATCC 19247 and Nocardia cyriacigeorgica DSM 44484.</title>
        <authorList>
            <person name="Vautrin F."/>
            <person name="Bergeron E."/>
            <person name="Dubost A."/>
            <person name="Abrouk D."/>
            <person name="Rodriguez Nava V."/>
            <person name="Pujic P."/>
        </authorList>
    </citation>
    <scope>NUCLEOTIDE SEQUENCE [LARGE SCALE GENOMIC DNA]</scope>
    <source>
        <strain evidence="1 2">EML 1456</strain>
    </source>
</reference>
<sequence length="167" mass="18144">MTDPTMAAITEAVTRGRAGDDAGARMALTELWADIGPHGDPFHRCTLAHYLADLHDDPAEALTWDVRALDAAEALTDSRTQQFDAALEVRGFFPSLHLNLADNYRRLASFDAARSQVDAARRHLDALRDDAYGAMIRTALDEVEAAIDAGITTRRESAPTGRPGART</sequence>
<evidence type="ECO:0000313" key="2">
    <source>
        <dbReference type="Proteomes" id="UP000308349"/>
    </source>
</evidence>
<proteinExistence type="predicted"/>
<comment type="caution">
    <text evidence="1">The sequence shown here is derived from an EMBL/GenBank/DDBJ whole genome shotgun (WGS) entry which is preliminary data.</text>
</comment>
<accession>A0A5R8PFY4</accession>
<evidence type="ECO:0000313" key="1">
    <source>
        <dbReference type="EMBL" id="TLG10826.1"/>
    </source>
</evidence>
<dbReference type="Proteomes" id="UP000308349">
    <property type="component" value="Unassembled WGS sequence"/>
</dbReference>
<dbReference type="EMBL" id="VBUU01000011">
    <property type="protein sequence ID" value="TLG10826.1"/>
    <property type="molecule type" value="Genomic_DNA"/>
</dbReference>
<gene>
    <name evidence="1" type="ORF">FEK35_12935</name>
</gene>
<evidence type="ECO:0008006" key="3">
    <source>
        <dbReference type="Google" id="ProtNLM"/>
    </source>
</evidence>
<dbReference type="RefSeq" id="WP_138456415.1">
    <property type="nucleotide sequence ID" value="NZ_VBUU01000011.1"/>
</dbReference>
<name>A0A5R8PFY4_9NOCA</name>